<dbReference type="Proteomes" id="UP000054783">
    <property type="component" value="Unassembled WGS sequence"/>
</dbReference>
<dbReference type="AlphaFoldDB" id="A0A0V0ZHD1"/>
<gene>
    <name evidence="1" type="ORF">T12_15965</name>
</gene>
<evidence type="ECO:0000313" key="2">
    <source>
        <dbReference type="Proteomes" id="UP000054783"/>
    </source>
</evidence>
<accession>A0A0V0ZHD1</accession>
<reference evidence="1 2" key="1">
    <citation type="submission" date="2015-01" db="EMBL/GenBank/DDBJ databases">
        <title>Evolution of Trichinella species and genotypes.</title>
        <authorList>
            <person name="Korhonen P.K."/>
            <person name="Edoardo P."/>
            <person name="Giuseppe L.R."/>
            <person name="Gasser R.B."/>
        </authorList>
    </citation>
    <scope>NUCLEOTIDE SEQUENCE [LARGE SCALE GENOMIC DNA]</scope>
    <source>
        <strain evidence="1">ISS2496</strain>
    </source>
</reference>
<feature type="non-terminal residue" evidence="1">
    <location>
        <position position="1"/>
    </location>
</feature>
<evidence type="ECO:0000313" key="1">
    <source>
        <dbReference type="EMBL" id="KRY11968.1"/>
    </source>
</evidence>
<proteinExistence type="predicted"/>
<organism evidence="1 2">
    <name type="scientific">Trichinella patagoniensis</name>
    <dbReference type="NCBI Taxonomy" id="990121"/>
    <lineage>
        <taxon>Eukaryota</taxon>
        <taxon>Metazoa</taxon>
        <taxon>Ecdysozoa</taxon>
        <taxon>Nematoda</taxon>
        <taxon>Enoplea</taxon>
        <taxon>Dorylaimia</taxon>
        <taxon>Trichinellida</taxon>
        <taxon>Trichinellidae</taxon>
        <taxon>Trichinella</taxon>
    </lineage>
</organism>
<keyword evidence="2" id="KW-1185">Reference proteome</keyword>
<comment type="caution">
    <text evidence="1">The sequence shown here is derived from an EMBL/GenBank/DDBJ whole genome shotgun (WGS) entry which is preliminary data.</text>
</comment>
<protein>
    <submittedName>
        <fullName evidence="1">Uncharacterized protein</fullName>
    </submittedName>
</protein>
<name>A0A0V0ZHD1_9BILA</name>
<dbReference type="EMBL" id="JYDQ01000178">
    <property type="protein sequence ID" value="KRY11968.1"/>
    <property type="molecule type" value="Genomic_DNA"/>
</dbReference>
<sequence>LSRRVASDHAVVRGRNPAEAEEVIQPLQPLDGVHLWAKRRGRTIAGAPVHLWCYFLDRPQCNKPLSQTGSFTSAIALLAHSSLSDDEPVSTGGLFCSVISPWLPLALLPFLPASRFPDDIITIKRKAESIVLISNYEQRPSMMRTASFLNQRQPRSFPSTTPVIHL</sequence>